<evidence type="ECO:0000256" key="3">
    <source>
        <dbReference type="ARBA" id="ARBA00023012"/>
    </source>
</evidence>
<dbReference type="RefSeq" id="WP_191072111.1">
    <property type="nucleotide sequence ID" value="NZ_JACRUO010000002.1"/>
</dbReference>
<feature type="transmembrane region" description="Helical" evidence="4">
    <location>
        <begin position="151"/>
        <end position="169"/>
    </location>
</feature>
<name>A0A8I0GEF6_9ACTO</name>
<dbReference type="InterPro" id="IPR036890">
    <property type="entry name" value="HATPase_C_sf"/>
</dbReference>
<keyword evidence="1" id="KW-0808">Transferase</keyword>
<dbReference type="AlphaFoldDB" id="A0A8I0GEF6"/>
<organism evidence="6 7">
    <name type="scientific">Nanchangia anserum</name>
    <dbReference type="NCBI Taxonomy" id="2692125"/>
    <lineage>
        <taxon>Bacteria</taxon>
        <taxon>Bacillati</taxon>
        <taxon>Actinomycetota</taxon>
        <taxon>Actinomycetes</taxon>
        <taxon>Actinomycetales</taxon>
        <taxon>Actinomycetaceae</taxon>
        <taxon>Nanchangia</taxon>
    </lineage>
</organism>
<keyword evidence="7" id="KW-1185">Reference proteome</keyword>
<feature type="transmembrane region" description="Helical" evidence="4">
    <location>
        <begin position="181"/>
        <end position="206"/>
    </location>
</feature>
<dbReference type="PANTHER" id="PTHR24421:SF61">
    <property type="entry name" value="OXYGEN SENSOR HISTIDINE KINASE NREB"/>
    <property type="match status" value="1"/>
</dbReference>
<feature type="domain" description="Phage shock protein PspC N-terminal" evidence="5">
    <location>
        <begin position="26"/>
        <end position="74"/>
    </location>
</feature>
<accession>A0A8I0GEF6</accession>
<dbReference type="Gene3D" id="3.30.565.10">
    <property type="entry name" value="Histidine kinase-like ATPase, C-terminal domain"/>
    <property type="match status" value="1"/>
</dbReference>
<feature type="transmembrane region" description="Helical" evidence="4">
    <location>
        <begin position="218"/>
        <end position="240"/>
    </location>
</feature>
<keyword evidence="3" id="KW-0902">Two-component regulatory system</keyword>
<keyword evidence="4" id="KW-1133">Transmembrane helix</keyword>
<comment type="caution">
    <text evidence="6">The sequence shown here is derived from an EMBL/GenBank/DDBJ whole genome shotgun (WGS) entry which is preliminary data.</text>
</comment>
<evidence type="ECO:0000313" key="6">
    <source>
        <dbReference type="EMBL" id="MBD3690003.1"/>
    </source>
</evidence>
<evidence type="ECO:0000256" key="1">
    <source>
        <dbReference type="ARBA" id="ARBA00022679"/>
    </source>
</evidence>
<reference evidence="6 7" key="1">
    <citation type="submission" date="2020-08" db="EMBL/GenBank/DDBJ databases">
        <title>Winkia gen. nov., sp. nov., isolated from faeces of the Anser albifrons in China.</title>
        <authorList>
            <person name="Liu Q."/>
        </authorList>
    </citation>
    <scope>NUCLEOTIDE SEQUENCE [LARGE SCALE GENOMIC DNA]</scope>
    <source>
        <strain evidence="6 7">C62</strain>
    </source>
</reference>
<protein>
    <submittedName>
        <fullName evidence="6">PspC domain-containing protein</fullName>
    </submittedName>
</protein>
<dbReference type="PANTHER" id="PTHR24421">
    <property type="entry name" value="NITRATE/NITRITE SENSOR PROTEIN NARX-RELATED"/>
    <property type="match status" value="1"/>
</dbReference>
<dbReference type="GO" id="GO:0016301">
    <property type="term" value="F:kinase activity"/>
    <property type="evidence" value="ECO:0007669"/>
    <property type="project" value="UniProtKB-KW"/>
</dbReference>
<feature type="transmembrane region" description="Helical" evidence="4">
    <location>
        <begin position="117"/>
        <end position="145"/>
    </location>
</feature>
<dbReference type="Pfam" id="PF04024">
    <property type="entry name" value="PspC"/>
    <property type="match status" value="1"/>
</dbReference>
<dbReference type="InterPro" id="IPR007168">
    <property type="entry name" value="Phageshock_PspC_N"/>
</dbReference>
<dbReference type="Proteomes" id="UP000627538">
    <property type="component" value="Unassembled WGS sequence"/>
</dbReference>
<keyword evidence="4" id="KW-0472">Membrane</keyword>
<evidence type="ECO:0000256" key="4">
    <source>
        <dbReference type="SAM" id="Phobius"/>
    </source>
</evidence>
<gene>
    <name evidence="6" type="ORF">H8R10_07175</name>
</gene>
<keyword evidence="2" id="KW-0418">Kinase</keyword>
<dbReference type="SUPFAM" id="SSF55874">
    <property type="entry name" value="ATPase domain of HSP90 chaperone/DNA topoisomerase II/histidine kinase"/>
    <property type="match status" value="1"/>
</dbReference>
<dbReference type="InterPro" id="IPR050482">
    <property type="entry name" value="Sensor_HK_TwoCompSys"/>
</dbReference>
<keyword evidence="4" id="KW-0812">Transmembrane</keyword>
<evidence type="ECO:0000259" key="5">
    <source>
        <dbReference type="Pfam" id="PF04024"/>
    </source>
</evidence>
<feature type="transmembrane region" description="Helical" evidence="4">
    <location>
        <begin position="45"/>
        <end position="72"/>
    </location>
</feature>
<dbReference type="GO" id="GO:0000160">
    <property type="term" value="P:phosphorelay signal transduction system"/>
    <property type="evidence" value="ECO:0007669"/>
    <property type="project" value="UniProtKB-KW"/>
</dbReference>
<dbReference type="EMBL" id="JACRUO010000002">
    <property type="protein sequence ID" value="MBD3690003.1"/>
    <property type="molecule type" value="Genomic_DNA"/>
</dbReference>
<evidence type="ECO:0000313" key="7">
    <source>
        <dbReference type="Proteomes" id="UP000627538"/>
    </source>
</evidence>
<evidence type="ECO:0000256" key="2">
    <source>
        <dbReference type="ARBA" id="ARBA00022777"/>
    </source>
</evidence>
<proteinExistence type="predicted"/>
<sequence length="439" mass="46892">MVSTTLPPRRPPLLRPGRVSAPGVPQRYLGGVCAGISLHTGVPIVWVRVIFLVAVLVYGIGIGAYLLLWGLVPDGNVVRTLAHDERAESGRVAASLAESEELPQDDPRATRRRSGAIGVTLLAIAIVLVASVAQYGTASVFAIGATMHHHLAIPGLVAVAGLALVWTHARQPDALRQPRCLALMVLGIFLADLSCAFIASLAYFHAIGVTILGIRGTLPQLILIIVVIVAVSALAVWPVASIGRSALEKSQRARADEAARAEVAAHLHDSVLQTLALIRIRADDAEQVERLARSQERELRRWLYEAKADPGHSLVDLVRQSLASVEDQLNTTIEVVAVGDTEPDAFSAPLADILHEAAVNAVRHGRPPVTAYIEVGAQQIEAHVLDRGDGFDPDDIDDDHFGVRDSIIGRVRRLGGDVRIDSGPLGCDVTVIVPRGDTR</sequence>